<organism evidence="1 2">
    <name type="scientific">Rhizobium loti</name>
    <name type="common">Mesorhizobium loti</name>
    <dbReference type="NCBI Taxonomy" id="381"/>
    <lineage>
        <taxon>Bacteria</taxon>
        <taxon>Pseudomonadati</taxon>
        <taxon>Pseudomonadota</taxon>
        <taxon>Alphaproteobacteria</taxon>
        <taxon>Hyphomicrobiales</taxon>
        <taxon>Phyllobacteriaceae</taxon>
        <taxon>Mesorhizobium</taxon>
    </lineage>
</organism>
<gene>
    <name evidence="1" type="ORF">AU467_24280</name>
</gene>
<evidence type="ECO:0000313" key="1">
    <source>
        <dbReference type="EMBL" id="KUM25835.1"/>
    </source>
</evidence>
<dbReference type="EMBL" id="LPWA01000112">
    <property type="protein sequence ID" value="KUM25835.1"/>
    <property type="molecule type" value="Genomic_DNA"/>
</dbReference>
<dbReference type="AlphaFoldDB" id="A0A117N3G0"/>
<dbReference type="Proteomes" id="UP000053176">
    <property type="component" value="Unassembled WGS sequence"/>
</dbReference>
<comment type="caution">
    <text evidence="1">The sequence shown here is derived from an EMBL/GenBank/DDBJ whole genome shotgun (WGS) entry which is preliminary data.</text>
</comment>
<accession>A0A117N3G0</accession>
<sequence>MLIVRSKLKPVDIYCYLKARFGEPNGFQNFLRKNDSDNWIHWDYSLEAGESDVYFAGTSREIHTSSESR</sequence>
<proteinExistence type="predicted"/>
<reference evidence="1 2" key="1">
    <citation type="submission" date="2015-12" db="EMBL/GenBank/DDBJ databases">
        <title>Draft genome sequence of Mesorhizobium sp. UFLA 01-765, a multitolerant efficient symbiont and plant-growth promoting strain isolated from Zn-mining soil using Leucaena leucocephala as a trap plant.</title>
        <authorList>
            <person name="Rangel W.M."/>
            <person name="Thijs S."/>
            <person name="Longatti S.M."/>
            <person name="Moreira F.M."/>
            <person name="Weyens N."/>
            <person name="Vangronsveld J."/>
            <person name="Van Hamme J.D."/>
            <person name="Bottos E.M."/>
            <person name="Rineau F."/>
        </authorList>
    </citation>
    <scope>NUCLEOTIDE SEQUENCE [LARGE SCALE GENOMIC DNA]</scope>
    <source>
        <strain evidence="1 2">UFLA 01-765</strain>
    </source>
</reference>
<name>A0A117N3G0_RHILI</name>
<evidence type="ECO:0000313" key="2">
    <source>
        <dbReference type="Proteomes" id="UP000053176"/>
    </source>
</evidence>
<protein>
    <submittedName>
        <fullName evidence="1">Uncharacterized protein</fullName>
    </submittedName>
</protein>